<evidence type="ECO:0000256" key="2">
    <source>
        <dbReference type="ARBA" id="ARBA00011915"/>
    </source>
</evidence>
<dbReference type="AlphaFoldDB" id="A0A7J7IGG6"/>
<evidence type="ECO:0000259" key="5">
    <source>
        <dbReference type="Pfam" id="PF16113"/>
    </source>
</evidence>
<dbReference type="OrthoDB" id="1737613at2759"/>
<name>A0A7J7IGG6_9RHOD</name>
<dbReference type="Proteomes" id="UP000530660">
    <property type="component" value="Unassembled WGS sequence"/>
</dbReference>
<organism evidence="6 7">
    <name type="scientific">Cyanidiococcus yangmingshanensis</name>
    <dbReference type="NCBI Taxonomy" id="2690220"/>
    <lineage>
        <taxon>Eukaryota</taxon>
        <taxon>Rhodophyta</taxon>
        <taxon>Bangiophyceae</taxon>
        <taxon>Cyanidiales</taxon>
        <taxon>Cyanidiaceae</taxon>
        <taxon>Cyanidiococcus</taxon>
    </lineage>
</organism>
<comment type="catalytic activity">
    <reaction evidence="1">
        <text>3-hydroxy-2-methylpropanoyl-CoA + H2O = 3-hydroxy-2-methylpropanoate + CoA + H(+)</text>
        <dbReference type="Rhea" id="RHEA:20888"/>
        <dbReference type="ChEBI" id="CHEBI:11805"/>
        <dbReference type="ChEBI" id="CHEBI:15377"/>
        <dbReference type="ChEBI" id="CHEBI:15378"/>
        <dbReference type="ChEBI" id="CHEBI:57287"/>
        <dbReference type="ChEBI" id="CHEBI:57340"/>
        <dbReference type="EC" id="3.1.2.4"/>
    </reaction>
</comment>
<dbReference type="SUPFAM" id="SSF52096">
    <property type="entry name" value="ClpP/crotonase"/>
    <property type="match status" value="1"/>
</dbReference>
<reference evidence="6 7" key="1">
    <citation type="journal article" date="2020" name="J. Phycol.">
        <title>Comparative genome analysis reveals Cyanidiococcus gen. nov., a new extremophilic red algal genus sister to Cyanidioschyzon (Cyanidioschyzonaceae, Rhodophyta).</title>
        <authorList>
            <person name="Liu S.-L."/>
            <person name="Chiang Y.-R."/>
            <person name="Yoon H.S."/>
            <person name="Fu H.-Y."/>
        </authorList>
    </citation>
    <scope>NUCLEOTIDE SEQUENCE [LARGE SCALE GENOMIC DNA]</scope>
    <source>
        <strain evidence="6 7">THAL066</strain>
    </source>
</reference>
<sequence length="626" mass="68830">MFSTLTVERCVALWRASTRWSTRRRCFRGSSAQQRFIYWTSACGSASRVRLVSMKRSDESLECPAVRILPPCQTEILEATGLAAVEQFVTAAQNLNQNSRVLVRAADAEDAPAFALSAGPAPEECESILWVLNRPAALNALSLPMVQALRRCYLQHVRAQSRLSTQSRLNAHNTIPAILVVTSASCRALFPRPWQLASLPNGHDWQLELAASSTGASSKASFFCAGGDIREIYRHGLPDGDRSIQRLYFEEEYRLNHLLAGGLGGSEATGSHREPFVQISLLDGIVMGGGVGLSIHGRFRIATENTLFAMPECGIGFHPDVGASWFLPRLLDWKRKSGFSSRWSMETAPSVESIALGTWMAVTGARIQGIDAVRLGIATHYCPSNRLNELVAQIWALLHRDRQSRISRSPSTTLAELEAVLQSFQGDVDTSWNAFGSDRLGQITHMFVPQGGKRSLRDIWRALNDALSHQQQASFARECLTAMGRCSPLSMLIAYESVGVRGPMETSLAQCLHREFITTLQCLRHPDFMEGVRAQLVDKDRCPRWKSAPSLTAWFQDHNEEHSKAIIDEFFRLAPDETPLELDAELLVDPGTKSNASASTMAGVGSGSSVRTPVGGIDESLPHSSL</sequence>
<dbReference type="EMBL" id="VWRR01000013">
    <property type="protein sequence ID" value="KAF6001617.1"/>
    <property type="molecule type" value="Genomic_DNA"/>
</dbReference>
<comment type="caution">
    <text evidence="6">The sequence shown here is derived from an EMBL/GenBank/DDBJ whole genome shotgun (WGS) entry which is preliminary data.</text>
</comment>
<keyword evidence="3" id="KW-0378">Hydrolase</keyword>
<dbReference type="PANTHER" id="PTHR43176:SF3">
    <property type="entry name" value="3-HYDROXYISOBUTYRYL-COA HYDROLASE, MITOCHONDRIAL"/>
    <property type="match status" value="1"/>
</dbReference>
<accession>A0A7J7IGG6</accession>
<protein>
    <recommendedName>
        <fullName evidence="2">3-hydroxyisobutyryl-CoA hydrolase</fullName>
        <ecNumber evidence="2">3.1.2.4</ecNumber>
    </recommendedName>
</protein>
<dbReference type="EC" id="3.1.2.4" evidence="2"/>
<dbReference type="GO" id="GO:0003860">
    <property type="term" value="F:3-hydroxyisobutyryl-CoA hydrolase activity"/>
    <property type="evidence" value="ECO:0007669"/>
    <property type="project" value="UniProtKB-EC"/>
</dbReference>
<evidence type="ECO:0000256" key="4">
    <source>
        <dbReference type="SAM" id="MobiDB-lite"/>
    </source>
</evidence>
<keyword evidence="7" id="KW-1185">Reference proteome</keyword>
<dbReference type="CDD" id="cd06558">
    <property type="entry name" value="crotonase-like"/>
    <property type="match status" value="1"/>
</dbReference>
<dbReference type="GO" id="GO:0006574">
    <property type="term" value="P:L-valine catabolic process"/>
    <property type="evidence" value="ECO:0007669"/>
    <property type="project" value="TreeGrafter"/>
</dbReference>
<evidence type="ECO:0000313" key="6">
    <source>
        <dbReference type="EMBL" id="KAF6001617.1"/>
    </source>
</evidence>
<dbReference type="InterPro" id="IPR032259">
    <property type="entry name" value="HIBYL-CoA-H"/>
</dbReference>
<proteinExistence type="predicted"/>
<dbReference type="InterPro" id="IPR045004">
    <property type="entry name" value="ECH_dom"/>
</dbReference>
<dbReference type="Gene3D" id="3.90.226.10">
    <property type="entry name" value="2-enoyl-CoA Hydratase, Chain A, domain 1"/>
    <property type="match status" value="1"/>
</dbReference>
<dbReference type="PANTHER" id="PTHR43176">
    <property type="entry name" value="3-HYDROXYISOBUTYRYL-COA HYDROLASE-RELATED"/>
    <property type="match status" value="1"/>
</dbReference>
<gene>
    <name evidence="6" type="ORF">F1559_000119</name>
</gene>
<feature type="domain" description="Enoyl-CoA hydratase/isomerase" evidence="5">
    <location>
        <begin position="218"/>
        <end position="548"/>
    </location>
</feature>
<dbReference type="InterPro" id="IPR029045">
    <property type="entry name" value="ClpP/crotonase-like_dom_sf"/>
</dbReference>
<evidence type="ECO:0000256" key="3">
    <source>
        <dbReference type="ARBA" id="ARBA00022801"/>
    </source>
</evidence>
<evidence type="ECO:0000256" key="1">
    <source>
        <dbReference type="ARBA" id="ARBA00001709"/>
    </source>
</evidence>
<dbReference type="Pfam" id="PF16113">
    <property type="entry name" value="ECH_2"/>
    <property type="match status" value="1"/>
</dbReference>
<feature type="region of interest" description="Disordered" evidence="4">
    <location>
        <begin position="595"/>
        <end position="626"/>
    </location>
</feature>
<evidence type="ECO:0000313" key="7">
    <source>
        <dbReference type="Proteomes" id="UP000530660"/>
    </source>
</evidence>